<evidence type="ECO:0000256" key="1">
    <source>
        <dbReference type="ARBA" id="ARBA00001947"/>
    </source>
</evidence>
<dbReference type="Gene3D" id="3.90.180.10">
    <property type="entry name" value="Medium-chain alcohol dehydrogenases, catalytic domain"/>
    <property type="match status" value="1"/>
</dbReference>
<dbReference type="Pfam" id="PF08240">
    <property type="entry name" value="ADH_N"/>
    <property type="match status" value="1"/>
</dbReference>
<dbReference type="EMBL" id="SPQC01000054">
    <property type="protein sequence ID" value="TFU20564.1"/>
    <property type="molecule type" value="Genomic_DNA"/>
</dbReference>
<dbReference type="InterPro" id="IPR011032">
    <property type="entry name" value="GroES-like_sf"/>
</dbReference>
<evidence type="ECO:0000259" key="3">
    <source>
        <dbReference type="Pfam" id="PF08240"/>
    </source>
</evidence>
<dbReference type="InterPro" id="IPR050129">
    <property type="entry name" value="Zn_alcohol_dh"/>
</dbReference>
<dbReference type="PANTHER" id="PTHR43401">
    <property type="entry name" value="L-THREONINE 3-DEHYDROGENASE"/>
    <property type="match status" value="1"/>
</dbReference>
<dbReference type="AlphaFoldDB" id="A0A4Y9F0M6"/>
<dbReference type="GO" id="GO:0016491">
    <property type="term" value="F:oxidoreductase activity"/>
    <property type="evidence" value="ECO:0007669"/>
    <property type="project" value="UniProtKB-KW"/>
</dbReference>
<reference evidence="4 5" key="1">
    <citation type="submission" date="2019-03" db="EMBL/GenBank/DDBJ databases">
        <title>Diversity of the mouse oral microbiome.</title>
        <authorList>
            <person name="Joseph S."/>
            <person name="Aduse-Opoku J."/>
            <person name="Curtis M."/>
            <person name="Wade W."/>
            <person name="Hashim A."/>
        </authorList>
    </citation>
    <scope>NUCLEOTIDE SEQUENCE [LARGE SCALE GENOMIC DNA]</scope>
    <source>
        <strain evidence="5">irhom_31</strain>
    </source>
</reference>
<proteinExistence type="predicted"/>
<dbReference type="PANTHER" id="PTHR43401:SF2">
    <property type="entry name" value="L-THREONINE 3-DEHYDROGENASE"/>
    <property type="match status" value="1"/>
</dbReference>
<evidence type="ECO:0000256" key="2">
    <source>
        <dbReference type="ARBA" id="ARBA00023002"/>
    </source>
</evidence>
<dbReference type="SUPFAM" id="SSF50129">
    <property type="entry name" value="GroES-like"/>
    <property type="match status" value="1"/>
</dbReference>
<dbReference type="RefSeq" id="WP_167752413.1">
    <property type="nucleotide sequence ID" value="NZ_JADGLK010000054.1"/>
</dbReference>
<gene>
    <name evidence="4" type="ORF">E4U03_11160</name>
</gene>
<comment type="caution">
    <text evidence="4">The sequence shown here is derived from an EMBL/GenBank/DDBJ whole genome shotgun (WGS) entry which is preliminary data.</text>
</comment>
<dbReference type="Proteomes" id="UP000297951">
    <property type="component" value="Unassembled WGS sequence"/>
</dbReference>
<feature type="non-terminal residue" evidence="4">
    <location>
        <position position="57"/>
    </location>
</feature>
<feature type="domain" description="Alcohol dehydrogenase-like N-terminal" evidence="3">
    <location>
        <begin position="23"/>
        <end position="49"/>
    </location>
</feature>
<name>A0A4Y9F0M6_9MICC</name>
<comment type="cofactor">
    <cofactor evidence="1">
        <name>Zn(2+)</name>
        <dbReference type="ChEBI" id="CHEBI:29105"/>
    </cofactor>
</comment>
<dbReference type="InterPro" id="IPR013154">
    <property type="entry name" value="ADH-like_N"/>
</dbReference>
<accession>A0A4Y9F0M6</accession>
<organism evidence="4 5">
    <name type="scientific">Rothia nasimurium</name>
    <dbReference type="NCBI Taxonomy" id="85336"/>
    <lineage>
        <taxon>Bacteria</taxon>
        <taxon>Bacillati</taxon>
        <taxon>Actinomycetota</taxon>
        <taxon>Actinomycetes</taxon>
        <taxon>Micrococcales</taxon>
        <taxon>Micrococcaceae</taxon>
        <taxon>Rothia</taxon>
    </lineage>
</organism>
<evidence type="ECO:0000313" key="4">
    <source>
        <dbReference type="EMBL" id="TFU20564.1"/>
    </source>
</evidence>
<evidence type="ECO:0000313" key="5">
    <source>
        <dbReference type="Proteomes" id="UP000297951"/>
    </source>
</evidence>
<keyword evidence="2" id="KW-0560">Oxidoreductase</keyword>
<sequence length="57" mass="6265">MKAARFYDNKDIRIEDIDEPAAGAGEVLIKVAWCGICGTDLHEYLDGPIFCPTHSTP</sequence>
<protein>
    <submittedName>
        <fullName evidence="4">2,3-butanediol dehydrogenase</fullName>
    </submittedName>
</protein>